<evidence type="ECO:0000313" key="2">
    <source>
        <dbReference type="EMBL" id="GGX62554.1"/>
    </source>
</evidence>
<accession>A0A918NF07</accession>
<dbReference type="EMBL" id="BMWD01000010">
    <property type="protein sequence ID" value="GGX62554.1"/>
    <property type="molecule type" value="Genomic_DNA"/>
</dbReference>
<dbReference type="Proteomes" id="UP000645555">
    <property type="component" value="Unassembled WGS sequence"/>
</dbReference>
<organism evidence="2 3">
    <name type="scientific">Streptomyces fructofermentans</name>
    <dbReference type="NCBI Taxonomy" id="152141"/>
    <lineage>
        <taxon>Bacteria</taxon>
        <taxon>Bacillati</taxon>
        <taxon>Actinomycetota</taxon>
        <taxon>Actinomycetes</taxon>
        <taxon>Kitasatosporales</taxon>
        <taxon>Streptomycetaceae</taxon>
        <taxon>Streptomyces</taxon>
    </lineage>
</organism>
<reference evidence="2" key="1">
    <citation type="journal article" date="2014" name="Int. J. Syst. Evol. Microbiol.">
        <title>Complete genome sequence of Corynebacterium casei LMG S-19264T (=DSM 44701T), isolated from a smear-ripened cheese.</title>
        <authorList>
            <consortium name="US DOE Joint Genome Institute (JGI-PGF)"/>
            <person name="Walter F."/>
            <person name="Albersmeier A."/>
            <person name="Kalinowski J."/>
            <person name="Ruckert C."/>
        </authorList>
    </citation>
    <scope>NUCLEOTIDE SEQUENCE</scope>
    <source>
        <strain evidence="2">JCM 4956</strain>
    </source>
</reference>
<comment type="caution">
    <text evidence="2">The sequence shown here is derived from an EMBL/GenBank/DDBJ whole genome shotgun (WGS) entry which is preliminary data.</text>
</comment>
<feature type="compositionally biased region" description="Basic and acidic residues" evidence="1">
    <location>
        <begin position="65"/>
        <end position="78"/>
    </location>
</feature>
<evidence type="ECO:0000313" key="3">
    <source>
        <dbReference type="Proteomes" id="UP000645555"/>
    </source>
</evidence>
<name>A0A918NF07_9ACTN</name>
<feature type="region of interest" description="Disordered" evidence="1">
    <location>
        <begin position="32"/>
        <end position="80"/>
    </location>
</feature>
<proteinExistence type="predicted"/>
<gene>
    <name evidence="2" type="ORF">GCM10010515_32770</name>
</gene>
<sequence>MVLVSRGSDEPDRDPVVRFAVLGRDRVPARDARTYTRTYGPVPFGGSGAKPAMPAMPAPGPVGRGESRVQVRGGDRTCDAGVRSRVRPAIVNAFTPPCSPRPRPGFCPVAAAGPDAAGAQVYIRGPRRRGGTCRVPAS</sequence>
<protein>
    <submittedName>
        <fullName evidence="2">Uncharacterized protein</fullName>
    </submittedName>
</protein>
<reference evidence="2" key="2">
    <citation type="submission" date="2020-09" db="EMBL/GenBank/DDBJ databases">
        <authorList>
            <person name="Sun Q."/>
            <person name="Ohkuma M."/>
        </authorList>
    </citation>
    <scope>NUCLEOTIDE SEQUENCE</scope>
    <source>
        <strain evidence="2">JCM 4956</strain>
    </source>
</reference>
<dbReference type="AlphaFoldDB" id="A0A918NF07"/>
<evidence type="ECO:0000256" key="1">
    <source>
        <dbReference type="SAM" id="MobiDB-lite"/>
    </source>
</evidence>
<keyword evidence="3" id="KW-1185">Reference proteome</keyword>